<organism evidence="3 4">
    <name type="scientific">Pigmentiphaga daeguensis</name>
    <dbReference type="NCBI Taxonomy" id="414049"/>
    <lineage>
        <taxon>Bacteria</taxon>
        <taxon>Pseudomonadati</taxon>
        <taxon>Pseudomonadota</taxon>
        <taxon>Betaproteobacteria</taxon>
        <taxon>Burkholderiales</taxon>
        <taxon>Alcaligenaceae</taxon>
        <taxon>Pigmentiphaga</taxon>
    </lineage>
</organism>
<dbReference type="EMBL" id="BAAAEN010000031">
    <property type="protein sequence ID" value="GAA0528647.1"/>
    <property type="molecule type" value="Genomic_DNA"/>
</dbReference>
<evidence type="ECO:0000256" key="1">
    <source>
        <dbReference type="ARBA" id="ARBA00022723"/>
    </source>
</evidence>
<dbReference type="SUPFAM" id="SSF54826">
    <property type="entry name" value="Enolase N-terminal domain-like"/>
    <property type="match status" value="1"/>
</dbReference>
<dbReference type="Gene3D" id="3.30.390.10">
    <property type="entry name" value="Enolase-like, N-terminal domain"/>
    <property type="match status" value="1"/>
</dbReference>
<dbReference type="Gene3D" id="3.20.20.120">
    <property type="entry name" value="Enolase-like C-terminal domain"/>
    <property type="match status" value="1"/>
</dbReference>
<feature type="domain" description="Mandelate racemase/muconate lactonizing enzyme C-terminal" evidence="2">
    <location>
        <begin position="130"/>
        <end position="226"/>
    </location>
</feature>
<dbReference type="SUPFAM" id="SSF51604">
    <property type="entry name" value="Enolase C-terminal domain-like"/>
    <property type="match status" value="1"/>
</dbReference>
<dbReference type="InterPro" id="IPR029065">
    <property type="entry name" value="Enolase_C-like"/>
</dbReference>
<comment type="caution">
    <text evidence="3">The sequence shown here is derived from an EMBL/GenBank/DDBJ whole genome shotgun (WGS) entry which is preliminary data.</text>
</comment>
<gene>
    <name evidence="3" type="ORF">GCM10009097_52760</name>
</gene>
<sequence>MAIDAVVVRQISFPLIQPYKLSNGPKLLFDPYLVEIRSGESVGWGECMVSVGYTNESREDSWRAALAIAPLLPGCEVEVARERVASRSIALPGMRSAFYGALDMLRGNALLRTTQDRRVPLLAPCQESEIGALRDEVEGLLGQGFRTLKVKVGFDWQDDLARVERIQSVVGARASLRLDANRGFDLAAGIAFASRLDPTGIELFEQPCAADDWEANAAVAARSTVPLMLDESIYDVGDIDRAAKLPNVGFVKLKLKKIGSVDQLQAGLERIRNLGMTPVLGDGVSLEIACWMEACVAVHGIRNAGEMNGFLKARSRLLENPLVFDRGDIVLPAGYWPQVDHDALARNTVRQASF</sequence>
<dbReference type="RefSeq" id="WP_343928510.1">
    <property type="nucleotide sequence ID" value="NZ_BAAAEN010000031.1"/>
</dbReference>
<name>A0ABN1CXG7_9BURK</name>
<dbReference type="SMART" id="SM00922">
    <property type="entry name" value="MR_MLE"/>
    <property type="match status" value="1"/>
</dbReference>
<dbReference type="Pfam" id="PF13378">
    <property type="entry name" value="MR_MLE_C"/>
    <property type="match status" value="1"/>
</dbReference>
<evidence type="ECO:0000313" key="3">
    <source>
        <dbReference type="EMBL" id="GAA0528647.1"/>
    </source>
</evidence>
<dbReference type="InterPro" id="IPR029017">
    <property type="entry name" value="Enolase-like_N"/>
</dbReference>
<evidence type="ECO:0000313" key="4">
    <source>
        <dbReference type="Proteomes" id="UP001501706"/>
    </source>
</evidence>
<protein>
    <submittedName>
        <fullName evidence="3">Dipeptide epimerase</fullName>
    </submittedName>
</protein>
<dbReference type="InterPro" id="IPR036849">
    <property type="entry name" value="Enolase-like_C_sf"/>
</dbReference>
<proteinExistence type="predicted"/>
<evidence type="ECO:0000259" key="2">
    <source>
        <dbReference type="SMART" id="SM00922"/>
    </source>
</evidence>
<dbReference type="Proteomes" id="UP001501706">
    <property type="component" value="Unassembled WGS sequence"/>
</dbReference>
<dbReference type="PANTHER" id="PTHR48073:SF2">
    <property type="entry name" value="O-SUCCINYLBENZOATE SYNTHASE"/>
    <property type="match status" value="1"/>
</dbReference>
<dbReference type="InterPro" id="IPR013342">
    <property type="entry name" value="Mandelate_racemase_C"/>
</dbReference>
<keyword evidence="1" id="KW-0479">Metal-binding</keyword>
<reference evidence="3 4" key="1">
    <citation type="journal article" date="2019" name="Int. J. Syst. Evol. Microbiol.">
        <title>The Global Catalogue of Microorganisms (GCM) 10K type strain sequencing project: providing services to taxonomists for standard genome sequencing and annotation.</title>
        <authorList>
            <consortium name="The Broad Institute Genomics Platform"/>
            <consortium name="The Broad Institute Genome Sequencing Center for Infectious Disease"/>
            <person name="Wu L."/>
            <person name="Ma J."/>
        </authorList>
    </citation>
    <scope>NUCLEOTIDE SEQUENCE [LARGE SCALE GENOMIC DNA]</scope>
    <source>
        <strain evidence="3 4">JCM 14330</strain>
    </source>
</reference>
<keyword evidence="4" id="KW-1185">Reference proteome</keyword>
<dbReference type="PANTHER" id="PTHR48073">
    <property type="entry name" value="O-SUCCINYLBENZOATE SYNTHASE-RELATED"/>
    <property type="match status" value="1"/>
</dbReference>
<accession>A0ABN1CXG7</accession>